<dbReference type="InterPro" id="IPR036097">
    <property type="entry name" value="HisK_dim/P_sf"/>
</dbReference>
<evidence type="ECO:0000313" key="10">
    <source>
        <dbReference type="EMBL" id="QLG28651.1"/>
    </source>
</evidence>
<name>A0A7D5GJ64_9EURY</name>
<comment type="catalytic activity">
    <reaction evidence="1">
        <text>ATP + protein L-histidine = ADP + protein N-phospho-L-histidine.</text>
        <dbReference type="EC" id="2.7.13.3"/>
    </reaction>
</comment>
<dbReference type="PROSITE" id="PS50109">
    <property type="entry name" value="HIS_KIN"/>
    <property type="match status" value="1"/>
</dbReference>
<accession>A0A7D5GJ64</accession>
<dbReference type="PANTHER" id="PTHR43711">
    <property type="entry name" value="TWO-COMPONENT HISTIDINE KINASE"/>
    <property type="match status" value="1"/>
</dbReference>
<dbReference type="Gene3D" id="3.40.50.2300">
    <property type="match status" value="1"/>
</dbReference>
<dbReference type="SUPFAM" id="SSF55785">
    <property type="entry name" value="PYP-like sensor domain (PAS domain)"/>
    <property type="match status" value="2"/>
</dbReference>
<proteinExistence type="predicted"/>
<dbReference type="Gene3D" id="1.10.287.130">
    <property type="match status" value="1"/>
</dbReference>
<dbReference type="InterPro" id="IPR005467">
    <property type="entry name" value="His_kinase_dom"/>
</dbReference>
<dbReference type="Gene3D" id="3.30.565.10">
    <property type="entry name" value="Histidine kinase-like ATPase, C-terminal domain"/>
    <property type="match status" value="1"/>
</dbReference>
<feature type="domain" description="Histidine kinase" evidence="7">
    <location>
        <begin position="397"/>
        <end position="588"/>
    </location>
</feature>
<keyword evidence="5" id="KW-0902">Two-component regulatory system</keyword>
<evidence type="ECO:0000256" key="3">
    <source>
        <dbReference type="ARBA" id="ARBA00022679"/>
    </source>
</evidence>
<evidence type="ECO:0000259" key="9">
    <source>
        <dbReference type="PROSITE" id="PS50113"/>
    </source>
</evidence>
<dbReference type="GO" id="GO:0000155">
    <property type="term" value="F:phosphorelay sensor kinase activity"/>
    <property type="evidence" value="ECO:0007669"/>
    <property type="project" value="InterPro"/>
</dbReference>
<dbReference type="AlphaFoldDB" id="A0A7D5GJ64"/>
<feature type="domain" description="PAC" evidence="9">
    <location>
        <begin position="335"/>
        <end position="386"/>
    </location>
</feature>
<evidence type="ECO:0000256" key="1">
    <source>
        <dbReference type="ARBA" id="ARBA00000085"/>
    </source>
</evidence>
<feature type="region of interest" description="Disordered" evidence="6">
    <location>
        <begin position="1"/>
        <end position="23"/>
    </location>
</feature>
<dbReference type="InterPro" id="IPR036890">
    <property type="entry name" value="HATPase_C_sf"/>
</dbReference>
<keyword evidence="4" id="KW-0418">Kinase</keyword>
<evidence type="ECO:0000259" key="8">
    <source>
        <dbReference type="PROSITE" id="PS50112"/>
    </source>
</evidence>
<dbReference type="InterPro" id="IPR000014">
    <property type="entry name" value="PAS"/>
</dbReference>
<dbReference type="InterPro" id="IPR035965">
    <property type="entry name" value="PAS-like_dom_sf"/>
</dbReference>
<gene>
    <name evidence="10" type="ORF">HUG10_14340</name>
</gene>
<dbReference type="InterPro" id="IPR003594">
    <property type="entry name" value="HATPase_dom"/>
</dbReference>
<dbReference type="SUPFAM" id="SSF52172">
    <property type="entry name" value="CheY-like"/>
    <property type="match status" value="1"/>
</dbReference>
<reference evidence="10 11" key="1">
    <citation type="submission" date="2020-07" db="EMBL/GenBank/DDBJ databases">
        <title>Gai3-2, isolated from salt lake.</title>
        <authorList>
            <person name="Cui H."/>
            <person name="Shi X."/>
        </authorList>
    </citation>
    <scope>NUCLEOTIDE SEQUENCE [LARGE SCALE GENOMIC DNA]</scope>
    <source>
        <strain evidence="10 11">Gai3-2</strain>
    </source>
</reference>
<feature type="domain" description="PAS" evidence="8">
    <location>
        <begin position="261"/>
        <end position="304"/>
    </location>
</feature>
<dbReference type="GO" id="GO:0006355">
    <property type="term" value="P:regulation of DNA-templated transcription"/>
    <property type="evidence" value="ECO:0007669"/>
    <property type="project" value="InterPro"/>
</dbReference>
<protein>
    <recommendedName>
        <fullName evidence="2">histidine kinase</fullName>
        <ecNumber evidence="2">2.7.13.3</ecNumber>
    </recommendedName>
</protein>
<feature type="domain" description="PAC" evidence="9">
    <location>
        <begin position="212"/>
        <end position="264"/>
    </location>
</feature>
<dbReference type="NCBIfam" id="TIGR00229">
    <property type="entry name" value="sensory_box"/>
    <property type="match status" value="2"/>
</dbReference>
<evidence type="ECO:0000256" key="4">
    <source>
        <dbReference type="ARBA" id="ARBA00022777"/>
    </source>
</evidence>
<evidence type="ECO:0000256" key="2">
    <source>
        <dbReference type="ARBA" id="ARBA00012438"/>
    </source>
</evidence>
<dbReference type="PROSITE" id="PS50112">
    <property type="entry name" value="PAS"/>
    <property type="match status" value="2"/>
</dbReference>
<dbReference type="EC" id="2.7.13.3" evidence="2"/>
<dbReference type="SUPFAM" id="SSF47384">
    <property type="entry name" value="Homodimeric domain of signal transducing histidine kinase"/>
    <property type="match status" value="1"/>
</dbReference>
<keyword evidence="3" id="KW-0808">Transferase</keyword>
<dbReference type="CDD" id="cd00082">
    <property type="entry name" value="HisKA"/>
    <property type="match status" value="1"/>
</dbReference>
<dbReference type="Gene3D" id="3.30.450.20">
    <property type="entry name" value="PAS domain"/>
    <property type="match status" value="2"/>
</dbReference>
<dbReference type="SMART" id="SM00086">
    <property type="entry name" value="PAC"/>
    <property type="match status" value="2"/>
</dbReference>
<dbReference type="InterPro" id="IPR011006">
    <property type="entry name" value="CheY-like_superfamily"/>
</dbReference>
<dbReference type="InterPro" id="IPR003661">
    <property type="entry name" value="HisK_dim/P_dom"/>
</dbReference>
<feature type="domain" description="PAS" evidence="8">
    <location>
        <begin position="137"/>
        <end position="182"/>
    </location>
</feature>
<dbReference type="GeneID" id="56030035"/>
<sequence length="593" mass="64581">MSRVRDGARPDDADAVLHVDAGERAPDPATAALSARPGVAIESLRSANAAVDRLAAGDVDCLVCDPDDLGGTAFLCRVRGRHPGLPVVVYTRDTADAVLDWVAENGPAAYLRKGDGRGEERSEALWNRVERVLPGASLERDEALVETIHDPVYVLGATGEFTFVNDAFCAATGYDRETLVGRDGGVVERTELDGDDGRAFQRRLFERGARAGQVEVMLGTADGGTLYCEDHVSLLPAPDAEFAGSVGVLRDISARKRRERELERYEDVIELAADGMYMLDRSGAFDEVNSRMETLTGYDESELLEFGPATCLTEETYDRFESEIGALLSAARPWGSVEGDLETADGDLVPIEARITLVYRDGEFDGTVGIVRDITERRERKRELERQNDRLEEFAGIVSHDLRNPLNVAEGRLELLDDEVDSVHLAPARRALSRMDDIIEDVLTLTRHGTTDVSPHALEFEPLVWETWRTVDGPEATLTVAGALGTIPADESRLRRILENLFRNAVEHAGPDVTVRVGRLDGESGFYVEDDGPGVPPGDRETVFRTGYTSSADGTGYGLEIVRELVAAHGWAVEVRTGNEGGARFVVTGVSEA</sequence>
<dbReference type="PROSITE" id="PS50113">
    <property type="entry name" value="PAC"/>
    <property type="match status" value="2"/>
</dbReference>
<dbReference type="EMBL" id="CP058529">
    <property type="protein sequence ID" value="QLG28651.1"/>
    <property type="molecule type" value="Genomic_DNA"/>
</dbReference>
<keyword evidence="11" id="KW-1185">Reference proteome</keyword>
<dbReference type="Proteomes" id="UP000509750">
    <property type="component" value="Chromosome"/>
</dbReference>
<dbReference type="Pfam" id="PF00512">
    <property type="entry name" value="HisKA"/>
    <property type="match status" value="1"/>
</dbReference>
<evidence type="ECO:0000256" key="5">
    <source>
        <dbReference type="ARBA" id="ARBA00023012"/>
    </source>
</evidence>
<dbReference type="SMART" id="SM00091">
    <property type="entry name" value="PAS"/>
    <property type="match status" value="2"/>
</dbReference>
<evidence type="ECO:0000313" key="11">
    <source>
        <dbReference type="Proteomes" id="UP000509750"/>
    </source>
</evidence>
<dbReference type="RefSeq" id="WP_179170225.1">
    <property type="nucleotide sequence ID" value="NZ_CP058529.1"/>
</dbReference>
<dbReference type="InterPro" id="IPR050736">
    <property type="entry name" value="Sensor_HK_Regulatory"/>
</dbReference>
<dbReference type="Pfam" id="PF00989">
    <property type="entry name" value="PAS"/>
    <property type="match status" value="2"/>
</dbReference>
<dbReference type="SMART" id="SM00387">
    <property type="entry name" value="HATPase_c"/>
    <property type="match status" value="1"/>
</dbReference>
<organism evidence="10 11">
    <name type="scientific">Halorarum halophilum</name>
    <dbReference type="NCBI Taxonomy" id="2743090"/>
    <lineage>
        <taxon>Archaea</taxon>
        <taxon>Methanobacteriati</taxon>
        <taxon>Methanobacteriota</taxon>
        <taxon>Stenosarchaea group</taxon>
        <taxon>Halobacteria</taxon>
        <taxon>Halobacteriales</taxon>
        <taxon>Haloferacaceae</taxon>
        <taxon>Halorarum</taxon>
    </lineage>
</organism>
<dbReference type="PANTHER" id="PTHR43711:SF1">
    <property type="entry name" value="HISTIDINE KINASE 1"/>
    <property type="match status" value="1"/>
</dbReference>
<dbReference type="SMART" id="SM00388">
    <property type="entry name" value="HisKA"/>
    <property type="match status" value="1"/>
</dbReference>
<dbReference type="Pfam" id="PF02518">
    <property type="entry name" value="HATPase_c"/>
    <property type="match status" value="1"/>
</dbReference>
<dbReference type="KEGG" id="halg:HUG10_14340"/>
<dbReference type="InterPro" id="IPR013767">
    <property type="entry name" value="PAS_fold"/>
</dbReference>
<dbReference type="CDD" id="cd00130">
    <property type="entry name" value="PAS"/>
    <property type="match status" value="2"/>
</dbReference>
<evidence type="ECO:0000259" key="7">
    <source>
        <dbReference type="PROSITE" id="PS50109"/>
    </source>
</evidence>
<evidence type="ECO:0000256" key="6">
    <source>
        <dbReference type="SAM" id="MobiDB-lite"/>
    </source>
</evidence>
<dbReference type="InterPro" id="IPR001610">
    <property type="entry name" value="PAC"/>
</dbReference>
<dbReference type="SUPFAM" id="SSF55874">
    <property type="entry name" value="ATPase domain of HSP90 chaperone/DNA topoisomerase II/histidine kinase"/>
    <property type="match status" value="1"/>
</dbReference>
<dbReference type="OrthoDB" id="8127at2157"/>
<dbReference type="InterPro" id="IPR000700">
    <property type="entry name" value="PAS-assoc_C"/>
</dbReference>